<organism evidence="1 2">
    <name type="scientific">Racocetra persica</name>
    <dbReference type="NCBI Taxonomy" id="160502"/>
    <lineage>
        <taxon>Eukaryota</taxon>
        <taxon>Fungi</taxon>
        <taxon>Fungi incertae sedis</taxon>
        <taxon>Mucoromycota</taxon>
        <taxon>Glomeromycotina</taxon>
        <taxon>Glomeromycetes</taxon>
        <taxon>Diversisporales</taxon>
        <taxon>Gigasporaceae</taxon>
        <taxon>Racocetra</taxon>
    </lineage>
</organism>
<evidence type="ECO:0000313" key="1">
    <source>
        <dbReference type="EMBL" id="CAG8706698.1"/>
    </source>
</evidence>
<proteinExistence type="predicted"/>
<protein>
    <submittedName>
        <fullName evidence="1">8350_t:CDS:1</fullName>
    </submittedName>
</protein>
<dbReference type="EMBL" id="CAJVQC010020226">
    <property type="protein sequence ID" value="CAG8706698.1"/>
    <property type="molecule type" value="Genomic_DNA"/>
</dbReference>
<gene>
    <name evidence="1" type="ORF">RPERSI_LOCUS10273</name>
</gene>
<accession>A0ACA9PF56</accession>
<evidence type="ECO:0000313" key="2">
    <source>
        <dbReference type="Proteomes" id="UP000789920"/>
    </source>
</evidence>
<dbReference type="Proteomes" id="UP000789920">
    <property type="component" value="Unassembled WGS sequence"/>
</dbReference>
<reference evidence="1" key="1">
    <citation type="submission" date="2021-06" db="EMBL/GenBank/DDBJ databases">
        <authorList>
            <person name="Kallberg Y."/>
            <person name="Tangrot J."/>
            <person name="Rosling A."/>
        </authorList>
    </citation>
    <scope>NUCLEOTIDE SEQUENCE</scope>
    <source>
        <strain evidence="1">MA461A</strain>
    </source>
</reference>
<keyword evidence="2" id="KW-1185">Reference proteome</keyword>
<name>A0ACA9PF56_9GLOM</name>
<comment type="caution">
    <text evidence="1">The sequence shown here is derived from an EMBL/GenBank/DDBJ whole genome shotgun (WGS) entry which is preliminary data.</text>
</comment>
<sequence length="426" mass="46240">MKLKLLILSIVAVHIINAYPNQKQLHTINLEKRRFIVANNENPIDIAKSIRQGVIKKYASYGTTSNNETSSNVTTSNYETSSDVATASNEITPDKKKDQCTLIVNDIPQDIGYYVKIAIGEQEFKVLLDTGSSNLWVPNKNCTTIFCQSTNKFDPSKSKTFIQEGNPWSIQYGSGFASGITGIDNIKIGCVTADKQIFGLADGIISIYEEFDGILGLAFDSLNTIDNGAPTLVSTLIKQKKISPIFSFHFQHASDHDDKGVFVLGGIDKNKFNGTITFSSLISPKGLPKGFWAIKQDDALVNGKPVISSARTAIIDTGTTALVIPSSDAAAIHEKIPGSKINDDKDLYFIPCNTTAVVSLRFGGVDFSIPSKDLFLSQNGAQCVSAIIPADLFPVSNVWLVGQTFIKNVYSVFDVGNKKVGFANSK</sequence>